<proteinExistence type="inferred from homology"/>
<dbReference type="EMBL" id="CP027806">
    <property type="protein sequence ID" value="AXJ01201.1"/>
    <property type="molecule type" value="Genomic_DNA"/>
</dbReference>
<dbReference type="EC" id="1.8.4.12" evidence="6"/>
<dbReference type="GO" id="GO:0030091">
    <property type="term" value="P:protein repair"/>
    <property type="evidence" value="ECO:0007669"/>
    <property type="project" value="InterPro"/>
</dbReference>
<evidence type="ECO:0000313" key="9">
    <source>
        <dbReference type="Proteomes" id="UP000254808"/>
    </source>
</evidence>
<evidence type="ECO:0000256" key="2">
    <source>
        <dbReference type="ARBA" id="ARBA00022723"/>
    </source>
</evidence>
<keyword evidence="9" id="KW-1185">Reference proteome</keyword>
<dbReference type="PANTHER" id="PTHR10173:SF52">
    <property type="entry name" value="METHIONINE-R-SULFOXIDE REDUCTASE B1"/>
    <property type="match status" value="1"/>
</dbReference>
<dbReference type="AlphaFoldDB" id="A0A345UL49"/>
<keyword evidence="4 6" id="KW-0560">Oxidoreductase</keyword>
<comment type="similarity">
    <text evidence="1 6">Belongs to the MsrB Met sulfoxide reductase family.</text>
</comment>
<feature type="binding site" evidence="6">
    <location>
        <position position="164"/>
    </location>
    <ligand>
        <name>Zn(2+)</name>
        <dbReference type="ChEBI" id="CHEBI:29105"/>
    </ligand>
</feature>
<organism evidence="8 9">
    <name type="scientific">Cyclonatronum proteinivorum</name>
    <dbReference type="NCBI Taxonomy" id="1457365"/>
    <lineage>
        <taxon>Bacteria</taxon>
        <taxon>Pseudomonadati</taxon>
        <taxon>Balneolota</taxon>
        <taxon>Balneolia</taxon>
        <taxon>Balneolales</taxon>
        <taxon>Cyclonatronaceae</taxon>
        <taxon>Cyclonatronum</taxon>
    </lineage>
</organism>
<name>A0A345UL49_9BACT</name>
<keyword evidence="3 6" id="KW-0862">Zinc</keyword>
<evidence type="ECO:0000256" key="5">
    <source>
        <dbReference type="ARBA" id="ARBA00048488"/>
    </source>
</evidence>
<feature type="domain" description="MsrB" evidence="7">
    <location>
        <begin position="76"/>
        <end position="198"/>
    </location>
</feature>
<dbReference type="PANTHER" id="PTHR10173">
    <property type="entry name" value="METHIONINE SULFOXIDE REDUCTASE"/>
    <property type="match status" value="1"/>
</dbReference>
<evidence type="ECO:0000259" key="7">
    <source>
        <dbReference type="PROSITE" id="PS51790"/>
    </source>
</evidence>
<dbReference type="Gene3D" id="2.170.150.20">
    <property type="entry name" value="Peptide methionine sulfoxide reductase"/>
    <property type="match status" value="1"/>
</dbReference>
<feature type="binding site" evidence="6">
    <location>
        <position position="167"/>
    </location>
    <ligand>
        <name>Zn(2+)</name>
        <dbReference type="ChEBI" id="CHEBI:29105"/>
    </ligand>
</feature>
<dbReference type="SUPFAM" id="SSF51316">
    <property type="entry name" value="Mss4-like"/>
    <property type="match status" value="1"/>
</dbReference>
<dbReference type="GO" id="GO:0005737">
    <property type="term" value="C:cytoplasm"/>
    <property type="evidence" value="ECO:0007669"/>
    <property type="project" value="TreeGrafter"/>
</dbReference>
<dbReference type="GO" id="GO:0008270">
    <property type="term" value="F:zinc ion binding"/>
    <property type="evidence" value="ECO:0007669"/>
    <property type="project" value="UniProtKB-UniRule"/>
</dbReference>
<evidence type="ECO:0000313" key="8">
    <source>
        <dbReference type="EMBL" id="AXJ01201.1"/>
    </source>
</evidence>
<protein>
    <recommendedName>
        <fullName evidence="6">Peptide methionine sulfoxide reductase MsrB</fullName>
        <ecNumber evidence="6">1.8.4.12</ecNumber>
    </recommendedName>
    <alternativeName>
        <fullName evidence="6">Peptide-methionine (R)-S-oxide reductase</fullName>
    </alternativeName>
</protein>
<evidence type="ECO:0000256" key="6">
    <source>
        <dbReference type="HAMAP-Rule" id="MF_01400"/>
    </source>
</evidence>
<evidence type="ECO:0000256" key="4">
    <source>
        <dbReference type="ARBA" id="ARBA00023002"/>
    </source>
</evidence>
<dbReference type="PROSITE" id="PS51790">
    <property type="entry name" value="MSRB"/>
    <property type="match status" value="1"/>
</dbReference>
<dbReference type="InterPro" id="IPR002579">
    <property type="entry name" value="Met_Sox_Rdtase_MsrB_dom"/>
</dbReference>
<feature type="binding site" evidence="6">
    <location>
        <position position="115"/>
    </location>
    <ligand>
        <name>Zn(2+)</name>
        <dbReference type="ChEBI" id="CHEBI:29105"/>
    </ligand>
</feature>
<gene>
    <name evidence="6" type="primary">msrB</name>
    <name evidence="8" type="ORF">CYPRO_1951</name>
</gene>
<dbReference type="NCBIfam" id="TIGR00357">
    <property type="entry name" value="peptide-methionine (R)-S-oxide reductase MsrB"/>
    <property type="match status" value="1"/>
</dbReference>
<sequence>MLWCRLQGDMAGQLFAGTGGAVHGCVRNERTGDCRLHLDISTQLICTFMSELNWKTILNFAENGNPEPDQRVEKSEAEWEKQLSEEAFYVTRKHGTERPFSGEHCHSFGPGRYGCVCCGALLFDASEKFESGTGWPSFTQPVKENAIRYKVDRSFGMVRVETLCNSCDAHLGHVFPDGPKPTGLRYCMNSVALEKLED</sequence>
<dbReference type="HAMAP" id="MF_01400">
    <property type="entry name" value="MsrB"/>
    <property type="match status" value="1"/>
</dbReference>
<dbReference type="InterPro" id="IPR011057">
    <property type="entry name" value="Mss4-like_sf"/>
</dbReference>
<evidence type="ECO:0000256" key="1">
    <source>
        <dbReference type="ARBA" id="ARBA00007174"/>
    </source>
</evidence>
<evidence type="ECO:0000256" key="3">
    <source>
        <dbReference type="ARBA" id="ARBA00022833"/>
    </source>
</evidence>
<dbReference type="KEGG" id="cprv:CYPRO_1951"/>
<dbReference type="GO" id="GO:0033743">
    <property type="term" value="F:peptide-methionine (R)-S-oxide reductase activity"/>
    <property type="evidence" value="ECO:0007669"/>
    <property type="project" value="UniProtKB-UniRule"/>
</dbReference>
<dbReference type="InterPro" id="IPR028427">
    <property type="entry name" value="Met_Sox_Rdtase_MsrB"/>
</dbReference>
<feature type="active site" description="Nucleophile" evidence="6">
    <location>
        <position position="187"/>
    </location>
</feature>
<comment type="catalytic activity">
    <reaction evidence="5 6">
        <text>L-methionyl-[protein] + [thioredoxin]-disulfide + H2O = L-methionyl-(R)-S-oxide-[protein] + [thioredoxin]-dithiol</text>
        <dbReference type="Rhea" id="RHEA:24164"/>
        <dbReference type="Rhea" id="RHEA-COMP:10698"/>
        <dbReference type="Rhea" id="RHEA-COMP:10700"/>
        <dbReference type="Rhea" id="RHEA-COMP:12313"/>
        <dbReference type="Rhea" id="RHEA-COMP:12314"/>
        <dbReference type="ChEBI" id="CHEBI:15377"/>
        <dbReference type="ChEBI" id="CHEBI:16044"/>
        <dbReference type="ChEBI" id="CHEBI:29950"/>
        <dbReference type="ChEBI" id="CHEBI:45764"/>
        <dbReference type="ChEBI" id="CHEBI:50058"/>
        <dbReference type="EC" id="1.8.4.12"/>
    </reaction>
</comment>
<accession>A0A345UL49</accession>
<keyword evidence="2 6" id="KW-0479">Metal-binding</keyword>
<dbReference type="Proteomes" id="UP000254808">
    <property type="component" value="Chromosome"/>
</dbReference>
<comment type="cofactor">
    <cofactor evidence="6">
        <name>Zn(2+)</name>
        <dbReference type="ChEBI" id="CHEBI:29105"/>
    </cofactor>
    <text evidence="6">Binds 1 zinc ion per subunit. The zinc ion is important for the structural integrity of the protein.</text>
</comment>
<dbReference type="FunFam" id="2.170.150.20:FF:000001">
    <property type="entry name" value="Peptide methionine sulfoxide reductase MsrB"/>
    <property type="match status" value="1"/>
</dbReference>
<dbReference type="GO" id="GO:0006979">
    <property type="term" value="P:response to oxidative stress"/>
    <property type="evidence" value="ECO:0007669"/>
    <property type="project" value="InterPro"/>
</dbReference>
<feature type="binding site" evidence="6">
    <location>
        <position position="118"/>
    </location>
    <ligand>
        <name>Zn(2+)</name>
        <dbReference type="ChEBI" id="CHEBI:29105"/>
    </ligand>
</feature>
<dbReference type="Pfam" id="PF01641">
    <property type="entry name" value="SelR"/>
    <property type="match status" value="1"/>
</dbReference>
<reference evidence="8 9" key="1">
    <citation type="submission" date="2018-03" db="EMBL/GenBank/DDBJ databases">
        <title>Phenotypic and genomic properties of Cyclonatronum proteinivorum gen. nov., sp. nov., a haloalkaliphilic bacteroidete from soda lakes possessing Na+-translocating rhodopsin.</title>
        <authorList>
            <person name="Toshchakov S.V."/>
            <person name="Korzhenkov A."/>
            <person name="Samarov N.I."/>
            <person name="Kublanov I.V."/>
            <person name="Muntyan M.S."/>
            <person name="Sorokin D.Y."/>
        </authorList>
    </citation>
    <scope>NUCLEOTIDE SEQUENCE [LARGE SCALE GENOMIC DNA]</scope>
    <source>
        <strain evidence="8 9">Omega</strain>
    </source>
</reference>